<proteinExistence type="predicted"/>
<feature type="domain" description="Cyclic nucleotide-binding" evidence="4">
    <location>
        <begin position="11"/>
        <end position="114"/>
    </location>
</feature>
<dbReference type="InterPro" id="IPR050397">
    <property type="entry name" value="Env_Response_Regulators"/>
</dbReference>
<comment type="caution">
    <text evidence="6">The sequence shown here is derived from an EMBL/GenBank/DDBJ whole genome shotgun (WGS) entry which is preliminary data.</text>
</comment>
<dbReference type="GO" id="GO:0005829">
    <property type="term" value="C:cytosol"/>
    <property type="evidence" value="ECO:0007669"/>
    <property type="project" value="TreeGrafter"/>
</dbReference>
<keyword evidence="3" id="KW-0804">Transcription</keyword>
<dbReference type="InterPro" id="IPR036390">
    <property type="entry name" value="WH_DNA-bd_sf"/>
</dbReference>
<dbReference type="Proteomes" id="UP000450676">
    <property type="component" value="Unassembled WGS sequence"/>
</dbReference>
<reference evidence="6 7" key="1">
    <citation type="submission" date="2019-12" db="EMBL/GenBank/DDBJ databases">
        <title>Novel species isolated from a subtropical stream in China.</title>
        <authorList>
            <person name="Lu H."/>
        </authorList>
    </citation>
    <scope>NUCLEOTIDE SEQUENCE [LARGE SCALE GENOMIC DNA]</scope>
    <source>
        <strain evidence="6 7">FT127W</strain>
    </source>
</reference>
<evidence type="ECO:0000256" key="3">
    <source>
        <dbReference type="ARBA" id="ARBA00023163"/>
    </source>
</evidence>
<dbReference type="PROSITE" id="PS51063">
    <property type="entry name" value="HTH_CRP_2"/>
    <property type="match status" value="1"/>
</dbReference>
<dbReference type="Pfam" id="PF00027">
    <property type="entry name" value="cNMP_binding"/>
    <property type="match status" value="1"/>
</dbReference>
<dbReference type="PANTHER" id="PTHR24567:SF74">
    <property type="entry name" value="HTH-TYPE TRANSCRIPTIONAL REGULATOR ARCR"/>
    <property type="match status" value="1"/>
</dbReference>
<dbReference type="InterPro" id="IPR036388">
    <property type="entry name" value="WH-like_DNA-bd_sf"/>
</dbReference>
<dbReference type="InterPro" id="IPR000595">
    <property type="entry name" value="cNMP-bd_dom"/>
</dbReference>
<dbReference type="InterPro" id="IPR018490">
    <property type="entry name" value="cNMP-bd_dom_sf"/>
</dbReference>
<dbReference type="GO" id="GO:0003700">
    <property type="term" value="F:DNA-binding transcription factor activity"/>
    <property type="evidence" value="ECO:0007669"/>
    <property type="project" value="TreeGrafter"/>
</dbReference>
<dbReference type="Gene3D" id="1.10.10.10">
    <property type="entry name" value="Winged helix-like DNA-binding domain superfamily/Winged helix DNA-binding domain"/>
    <property type="match status" value="1"/>
</dbReference>
<dbReference type="Pfam" id="PF13545">
    <property type="entry name" value="HTH_Crp_2"/>
    <property type="match status" value="1"/>
</dbReference>
<protein>
    <submittedName>
        <fullName evidence="6">Cyclic nucleotide-binding domain-containing protein</fullName>
    </submittedName>
</protein>
<accession>A0A7X4HDE2</accession>
<dbReference type="EMBL" id="WWCU01000016">
    <property type="protein sequence ID" value="MYN08708.1"/>
    <property type="molecule type" value="Genomic_DNA"/>
</dbReference>
<dbReference type="CDD" id="cd00038">
    <property type="entry name" value="CAP_ED"/>
    <property type="match status" value="1"/>
</dbReference>
<evidence type="ECO:0000259" key="5">
    <source>
        <dbReference type="PROSITE" id="PS51063"/>
    </source>
</evidence>
<keyword evidence="2" id="KW-0238">DNA-binding</keyword>
<dbReference type="GO" id="GO:0003677">
    <property type="term" value="F:DNA binding"/>
    <property type="evidence" value="ECO:0007669"/>
    <property type="project" value="UniProtKB-KW"/>
</dbReference>
<organism evidence="6 7">
    <name type="scientific">Pseudoduganella aquatica</name>
    <dbReference type="NCBI Taxonomy" id="2660641"/>
    <lineage>
        <taxon>Bacteria</taxon>
        <taxon>Pseudomonadati</taxon>
        <taxon>Pseudomonadota</taxon>
        <taxon>Betaproteobacteria</taxon>
        <taxon>Burkholderiales</taxon>
        <taxon>Oxalobacteraceae</taxon>
        <taxon>Telluria group</taxon>
        <taxon>Pseudoduganella</taxon>
    </lineage>
</organism>
<dbReference type="PANTHER" id="PTHR24567">
    <property type="entry name" value="CRP FAMILY TRANSCRIPTIONAL REGULATORY PROTEIN"/>
    <property type="match status" value="1"/>
</dbReference>
<dbReference type="AlphaFoldDB" id="A0A7X4HDE2"/>
<dbReference type="SUPFAM" id="SSF51206">
    <property type="entry name" value="cAMP-binding domain-like"/>
    <property type="match status" value="1"/>
</dbReference>
<keyword evidence="1" id="KW-0805">Transcription regulation</keyword>
<evidence type="ECO:0000259" key="4">
    <source>
        <dbReference type="PROSITE" id="PS50042"/>
    </source>
</evidence>
<dbReference type="SMART" id="SM00419">
    <property type="entry name" value="HTH_CRP"/>
    <property type="match status" value="1"/>
</dbReference>
<dbReference type="SUPFAM" id="SSF46785">
    <property type="entry name" value="Winged helix' DNA-binding domain"/>
    <property type="match status" value="1"/>
</dbReference>
<dbReference type="PROSITE" id="PS50042">
    <property type="entry name" value="CNMP_BINDING_3"/>
    <property type="match status" value="1"/>
</dbReference>
<sequence length="222" mass="24138">MPSAILLANPWYAALPADVRAAMLDGAEPVRLRRGEMLFRQGDAPGGLYAVLRGSLKVSTLREDGREAILGVIEPGTWFGEISLIDSLPRTHDATAIGASELLVLPHEAFHALMERPVFARAVASLLATRLRMMYSMMEDATLRSTRARVVRRLLLLARGDAAMASAVRPRIPVSQEALAMMLGISRQTLSKELKQLEALGAIHIGYRCIELLSGTALRDAA</sequence>
<name>A0A7X4HDE2_9BURK</name>
<dbReference type="InterPro" id="IPR012318">
    <property type="entry name" value="HTH_CRP"/>
</dbReference>
<keyword evidence="7" id="KW-1185">Reference proteome</keyword>
<dbReference type="InterPro" id="IPR014710">
    <property type="entry name" value="RmlC-like_jellyroll"/>
</dbReference>
<feature type="domain" description="HTH crp-type" evidence="5">
    <location>
        <begin position="144"/>
        <end position="216"/>
    </location>
</feature>
<evidence type="ECO:0000256" key="2">
    <source>
        <dbReference type="ARBA" id="ARBA00023125"/>
    </source>
</evidence>
<dbReference type="Gene3D" id="2.60.120.10">
    <property type="entry name" value="Jelly Rolls"/>
    <property type="match status" value="1"/>
</dbReference>
<gene>
    <name evidence="6" type="ORF">GTP77_15360</name>
</gene>
<evidence type="ECO:0000313" key="7">
    <source>
        <dbReference type="Proteomes" id="UP000450676"/>
    </source>
</evidence>
<evidence type="ECO:0000256" key="1">
    <source>
        <dbReference type="ARBA" id="ARBA00023015"/>
    </source>
</evidence>
<evidence type="ECO:0000313" key="6">
    <source>
        <dbReference type="EMBL" id="MYN08708.1"/>
    </source>
</evidence>
<dbReference type="RefSeq" id="WP_161073027.1">
    <property type="nucleotide sequence ID" value="NZ_CP086370.1"/>
</dbReference>
<dbReference type="SMART" id="SM00100">
    <property type="entry name" value="cNMP"/>
    <property type="match status" value="1"/>
</dbReference>